<evidence type="ECO:0000313" key="2">
    <source>
        <dbReference type="Proteomes" id="UP000015347"/>
    </source>
</evidence>
<evidence type="ECO:0000313" key="1">
    <source>
        <dbReference type="EMBL" id="EPX85140.1"/>
    </source>
</evidence>
<name>S9S4N6_9RHOB</name>
<sequence>MGLVNSSAVVALMTPNAAGSAWIPYEYGRVRTGGPFAREAGCCFRPRPVPHESYMSLGPQFVYNAGSAGYPGLAGWLSAL</sequence>
<protein>
    <submittedName>
        <fullName evidence="1">Uncharacterized protein</fullName>
    </submittedName>
</protein>
<keyword evidence="2" id="KW-1185">Reference proteome</keyword>
<proteinExistence type="predicted"/>
<organism evidence="1 2">
    <name type="scientific">Salipiger mucosus DSM 16094</name>
    <dbReference type="NCBI Taxonomy" id="1123237"/>
    <lineage>
        <taxon>Bacteria</taxon>
        <taxon>Pseudomonadati</taxon>
        <taxon>Pseudomonadota</taxon>
        <taxon>Alphaproteobacteria</taxon>
        <taxon>Rhodobacterales</taxon>
        <taxon>Roseobacteraceae</taxon>
        <taxon>Salipiger</taxon>
    </lineage>
</organism>
<dbReference type="AlphaFoldDB" id="S9S4N6"/>
<dbReference type="HOGENOM" id="CLU_2587690_0_0_5"/>
<reference evidence="2" key="1">
    <citation type="journal article" date="2014" name="Stand. Genomic Sci.">
        <title>Genome sequence of the exopolysaccharide-producing Salipiger mucosus type strain (DSM 16094(T)), a moderately halophilic member of the Roseobacter clade.</title>
        <authorList>
            <person name="Riedel T."/>
            <person name="Spring S."/>
            <person name="Fiebig A."/>
            <person name="Petersen J."/>
            <person name="Kyrpides N.C."/>
            <person name="Goker M."/>
            <person name="Klenk H.P."/>
        </authorList>
    </citation>
    <scope>NUCLEOTIDE SEQUENCE [LARGE SCALE GENOMIC DNA]</scope>
    <source>
        <strain evidence="2">DSM 16094</strain>
    </source>
</reference>
<comment type="caution">
    <text evidence="1">The sequence shown here is derived from an EMBL/GenBank/DDBJ whole genome shotgun (WGS) entry which is preliminary data.</text>
</comment>
<gene>
    <name evidence="1" type="ORF">Salmuc_01096</name>
</gene>
<dbReference type="Proteomes" id="UP000015347">
    <property type="component" value="Unassembled WGS sequence"/>
</dbReference>
<accession>S9S4N6</accession>
<dbReference type="EMBL" id="APVH01000010">
    <property type="protein sequence ID" value="EPX85140.1"/>
    <property type="molecule type" value="Genomic_DNA"/>
</dbReference>